<dbReference type="InterPro" id="IPR051394">
    <property type="entry name" value="Glutamate_Synthase"/>
</dbReference>
<dbReference type="InterPro" id="IPR028261">
    <property type="entry name" value="DPD_II"/>
</dbReference>
<sequence length="576" mass="62718">MIATNPYYQSAKEWVYQPFVVEQGLDRVVAYGDRSGKCPTYVERVPPCSNACPAGEDIRGYHNLIRGVWKDGPDPWAAAFHRLTRTNPFPAVMGRVCPAPCQGGCNRQYRDETIHINAVEQAIGNYAIEKGLAFPKPTKKTGKRVAVVGSGPGGFSCAYQLALRGHDVVILEAHDKPGGMMRYGIMGYRVSREILEAECQRILDLGVKLQCGVKVGVDVSLEQLSRDYDAVFLAVGAQKGRGLPIPGANGANVTNAIDFLRQFALEGESMSIGSHVAVIGDGDVAMDVARLALRLGSKATLISAVPREEMKCSGYEFDEALAEGTEMVYQSGTVEVVRDGERVTGLKCIKMVKKEKGEEGWNHPIPFFRFKPQAGTEFIIAADQVVASIGQSTDMTGLESATGGTPWLKVDHNQKIEGLDNVFGGGDAVAITLLTTAIGHGRKAAESIDLLLNGKTLPAKPQRRDVIKYDKLKSDYFVQSPQQKRSVDHPEVVKGSWREVLVPLSREQAAAESGRCMSCGLCFECNQCMLFCPQHAITKFGGNPEGEVMFTYYERCVGCHICAEICPTGYIDMGMD</sequence>
<evidence type="ECO:0000256" key="3">
    <source>
        <dbReference type="ARBA" id="ARBA00023014"/>
    </source>
</evidence>
<dbReference type="GO" id="GO:0016491">
    <property type="term" value="F:oxidoreductase activity"/>
    <property type="evidence" value="ECO:0007669"/>
    <property type="project" value="UniProtKB-KW"/>
</dbReference>
<evidence type="ECO:0000313" key="5">
    <source>
        <dbReference type="EMBL" id="GAB0056405.1"/>
    </source>
</evidence>
<dbReference type="PROSITE" id="PS00198">
    <property type="entry name" value="4FE4S_FER_1"/>
    <property type="match status" value="1"/>
</dbReference>
<dbReference type="Gene3D" id="3.50.50.60">
    <property type="entry name" value="FAD/NAD(P)-binding domain"/>
    <property type="match status" value="1"/>
</dbReference>
<dbReference type="EMBL" id="BAAFGK010000002">
    <property type="protein sequence ID" value="GAB0056405.1"/>
    <property type="molecule type" value="Genomic_DNA"/>
</dbReference>
<evidence type="ECO:0000256" key="1">
    <source>
        <dbReference type="ARBA" id="ARBA00022723"/>
    </source>
</evidence>
<dbReference type="InterPro" id="IPR036188">
    <property type="entry name" value="FAD/NAD-bd_sf"/>
</dbReference>
<keyword evidence="5" id="KW-0560">Oxidoreductase</keyword>
<protein>
    <submittedName>
        <fullName evidence="5">Dissimilatory sulfite reductase flavoprotein</fullName>
        <ecNumber evidence="5">1.-.-.-</ecNumber>
    </submittedName>
</protein>
<dbReference type="PRINTS" id="PR00419">
    <property type="entry name" value="ADXRDTASE"/>
</dbReference>
<comment type="caution">
    <text evidence="5">The sequence shown here is derived from an EMBL/GenBank/DDBJ whole genome shotgun (WGS) entry which is preliminary data.</text>
</comment>
<dbReference type="NCBIfam" id="NF009410">
    <property type="entry name" value="PRK12771.1"/>
    <property type="match status" value="1"/>
</dbReference>
<dbReference type="PANTHER" id="PTHR43100:SF1">
    <property type="entry name" value="GLUTAMATE SYNTHASE [NADPH] SMALL CHAIN"/>
    <property type="match status" value="1"/>
</dbReference>
<name>A0ABQ0C6Q4_9PROT</name>
<evidence type="ECO:0000256" key="2">
    <source>
        <dbReference type="ARBA" id="ARBA00023004"/>
    </source>
</evidence>
<dbReference type="InterPro" id="IPR023753">
    <property type="entry name" value="FAD/NAD-binding_dom"/>
</dbReference>
<keyword evidence="6" id="KW-1185">Reference proteome</keyword>
<dbReference type="Gene3D" id="3.40.50.720">
    <property type="entry name" value="NAD(P)-binding Rossmann-like Domain"/>
    <property type="match status" value="1"/>
</dbReference>
<dbReference type="PROSITE" id="PS51379">
    <property type="entry name" value="4FE4S_FER_2"/>
    <property type="match status" value="1"/>
</dbReference>
<dbReference type="PANTHER" id="PTHR43100">
    <property type="entry name" value="GLUTAMATE SYNTHASE [NADPH] SMALL CHAIN"/>
    <property type="match status" value="1"/>
</dbReference>
<feature type="domain" description="4Fe-4S ferredoxin-type" evidence="4">
    <location>
        <begin position="546"/>
        <end position="576"/>
    </location>
</feature>
<dbReference type="Proteomes" id="UP001628193">
    <property type="component" value="Unassembled WGS sequence"/>
</dbReference>
<reference evidence="5 6" key="1">
    <citation type="submission" date="2024-05" db="EMBL/GenBank/DDBJ databases">
        <authorList>
            <consortium name="Candidatus Magnetaquicoccaceae bacterium FCR-1 genome sequencing consortium"/>
            <person name="Shimoshige H."/>
            <person name="Shimamura S."/>
            <person name="Taoka A."/>
            <person name="Kobayashi H."/>
            <person name="Maekawa T."/>
        </authorList>
    </citation>
    <scope>NUCLEOTIDE SEQUENCE [LARGE SCALE GENOMIC DNA]</scope>
    <source>
        <strain evidence="5 6">FCR-1</strain>
    </source>
</reference>
<evidence type="ECO:0000259" key="4">
    <source>
        <dbReference type="PROSITE" id="PS51379"/>
    </source>
</evidence>
<dbReference type="Gene3D" id="1.10.1060.10">
    <property type="entry name" value="Alpha-helical ferredoxin"/>
    <property type="match status" value="1"/>
</dbReference>
<reference evidence="5 6" key="2">
    <citation type="submission" date="2024-09" db="EMBL/GenBank/DDBJ databases">
        <title>Draft genome sequence of Candidatus Magnetaquicoccaceae bacterium FCR-1.</title>
        <authorList>
            <person name="Shimoshige H."/>
            <person name="Shimamura S."/>
            <person name="Taoka A."/>
            <person name="Kobayashi H."/>
            <person name="Maekawa T."/>
        </authorList>
    </citation>
    <scope>NUCLEOTIDE SEQUENCE [LARGE SCALE GENOMIC DNA]</scope>
    <source>
        <strain evidence="5 6">FCR-1</strain>
    </source>
</reference>
<dbReference type="InterPro" id="IPR009051">
    <property type="entry name" value="Helical_ferredxn"/>
</dbReference>
<keyword evidence="2" id="KW-0408">Iron</keyword>
<evidence type="ECO:0000313" key="6">
    <source>
        <dbReference type="Proteomes" id="UP001628193"/>
    </source>
</evidence>
<dbReference type="RefSeq" id="WP_420904114.1">
    <property type="nucleotide sequence ID" value="NZ_BAAFGK010000002.1"/>
</dbReference>
<dbReference type="SUPFAM" id="SSF46548">
    <property type="entry name" value="alpha-helical ferredoxin"/>
    <property type="match status" value="2"/>
</dbReference>
<organism evidence="5 6">
    <name type="scientific">Candidatus Magnetaquiglobus chichijimensis</name>
    <dbReference type="NCBI Taxonomy" id="3141448"/>
    <lineage>
        <taxon>Bacteria</taxon>
        <taxon>Pseudomonadati</taxon>
        <taxon>Pseudomonadota</taxon>
        <taxon>Magnetococcia</taxon>
        <taxon>Magnetococcales</taxon>
        <taxon>Candidatus Magnetaquicoccaceae</taxon>
        <taxon>Candidatus Magnetaquiglobus</taxon>
    </lineage>
</organism>
<keyword evidence="3" id="KW-0411">Iron-sulfur</keyword>
<accession>A0ABQ0C6Q4</accession>
<keyword evidence="1" id="KW-0479">Metal-binding</keyword>
<dbReference type="Gene3D" id="3.30.70.20">
    <property type="match status" value="1"/>
</dbReference>
<dbReference type="SUPFAM" id="SSF51971">
    <property type="entry name" value="Nucleotide-binding domain"/>
    <property type="match status" value="1"/>
</dbReference>
<dbReference type="Pfam" id="PF14691">
    <property type="entry name" value="Fer4_20"/>
    <property type="match status" value="1"/>
</dbReference>
<dbReference type="InterPro" id="IPR017896">
    <property type="entry name" value="4Fe4S_Fe-S-bd"/>
</dbReference>
<dbReference type="Pfam" id="PF07992">
    <property type="entry name" value="Pyr_redox_2"/>
    <property type="match status" value="1"/>
</dbReference>
<dbReference type="EC" id="1.-.-.-" evidence="5"/>
<proteinExistence type="predicted"/>
<dbReference type="Pfam" id="PF12838">
    <property type="entry name" value="Fer4_7"/>
    <property type="match status" value="1"/>
</dbReference>
<dbReference type="InterPro" id="IPR017900">
    <property type="entry name" value="4Fe4S_Fe_S_CS"/>
</dbReference>
<gene>
    <name evidence="5" type="primary">dsrL</name>
    <name evidence="5" type="ORF">SIID45300_00711</name>
</gene>